<dbReference type="Proteomes" id="UP001227828">
    <property type="component" value="Segment"/>
</dbReference>
<proteinExistence type="predicted"/>
<accession>A0A7D4VFP5</accession>
<organism evidence="1 2">
    <name type="scientific">Drosophila-associated adintovirus 3</name>
    <dbReference type="NCBI Taxonomy" id="2744818"/>
    <lineage>
        <taxon>Viruses</taxon>
        <taxon>Varidnaviria</taxon>
        <taxon>Bamfordvirae</taxon>
        <taxon>Preplasmiviricota</taxon>
        <taxon>Polisuviricotina</taxon>
        <taxon>Polintoviricetes</taxon>
        <taxon>Orthopolintovirales</taxon>
        <taxon>Adintoviridae</taxon>
    </lineage>
</organism>
<dbReference type="EMBL" id="MT496849">
    <property type="protein sequence ID" value="QKS69591.1"/>
    <property type="molecule type" value="Genomic_DNA"/>
</dbReference>
<reference evidence="1" key="1">
    <citation type="journal article" date="2021" name="Virus Evol.">
        <title>The discovery, distribution and diversity of DNA viruses associated with Drosophila melanogaster in Europe.</title>
        <authorList>
            <person name="Wallace M.A."/>
            <person name="Coffman K.A."/>
            <person name="Gilbert C."/>
            <person name="Ravindran S."/>
            <person name="Albery G.F."/>
            <person name="Abbott J."/>
            <person name="Argyridou E."/>
            <person name="Bellosta P."/>
            <person name="Betancourt A.J."/>
            <person name="Colinet H."/>
            <person name="Eric K."/>
            <person name="Glaser-Schmitt A."/>
            <person name="Grath S."/>
            <person name="Jelic M."/>
            <person name="Kankare M."/>
            <person name="Kozeretska I."/>
            <person name="Loeschcke V."/>
            <person name="Montchamp-Moreau C."/>
            <person name="Ometto L."/>
            <person name="Onder B.S."/>
            <person name="Orengo D.J."/>
            <person name="Parsch J."/>
            <person name="Pascual M."/>
            <person name="Patenkovic A."/>
            <person name="Puerma E."/>
            <person name="Ritchie M.G."/>
            <person name="Rota-Stabelli O."/>
            <person name="Schou M.F."/>
            <person name="Serga S.V."/>
            <person name="Stamenkovic-Radak M."/>
            <person name="Tanaskovic M."/>
            <person name="Veselinovic M.S."/>
            <person name="Vieira J."/>
            <person name="Vieira C.P."/>
            <person name="Kapun M."/>
            <person name="Flatt T."/>
            <person name="Gonzalez J."/>
            <person name="Staubach F."/>
            <person name="Obbard D.J."/>
        </authorList>
    </citation>
    <scope>NUCLEOTIDE SEQUENCE</scope>
    <source>
        <strain evidence="1">AV-3/DK/Kar/16/4/Pool</strain>
    </source>
</reference>
<dbReference type="Gene3D" id="2.60.120.1100">
    <property type="match status" value="1"/>
</dbReference>
<sequence length="350" mass="39004">MSQKLIKPKRTYFNLDMLNNGATHVPAEINYNTTGNFIEDASKYRVFVERAEFPMDVVPIMWLTTGQAVMTVTTASGDTTYDLFNYLPTETSGKIFNINVLVGAVNYMLSDALGGTVPTIAYKYNPGSHDFTALVNLETLKLINGSYDSSNVFTAPSTTIFFNEFLFQLFGVGYSTVDVSSVYGSTSNKKFQIKYSFYNTYNQYTTLQYTHDSVVNGTVTMISFSQTKSSIANFFTACQRLLIETDLPIVDEYSNPQVVGNVGTVVLSGNKIITDISIDPESLTSFDQVIYNPANIRYATIISRGSSISGMKFRFLYRGYDGLSYPVMMPLNSAVSLKICFEENFQELSN</sequence>
<evidence type="ECO:0000313" key="1">
    <source>
        <dbReference type="EMBL" id="QKS69591.1"/>
    </source>
</evidence>
<name>A0A7D4VFP5_9VIRU</name>
<evidence type="ECO:0000313" key="2">
    <source>
        <dbReference type="Proteomes" id="UP001227828"/>
    </source>
</evidence>
<dbReference type="InterPro" id="IPR049413">
    <property type="entry name" value="V18/19-like_jelly_roll_sf"/>
</dbReference>
<protein>
    <submittedName>
        <fullName evidence="1">Uncharacterized protein</fullName>
    </submittedName>
</protein>